<gene>
    <name evidence="1" type="ORF">MLD38_001759</name>
</gene>
<dbReference type="Proteomes" id="UP001057402">
    <property type="component" value="Chromosome 1"/>
</dbReference>
<dbReference type="EMBL" id="CM042880">
    <property type="protein sequence ID" value="KAI4389543.1"/>
    <property type="molecule type" value="Genomic_DNA"/>
</dbReference>
<sequence length="817" mass="90893">MDNDMMSTKEALPPLQNGDPSENGPSVQPDAGGNVRHDAYSTTECLIGVDDEEKGLATKDSANEETEDRQESPVVTPENPSTEDTVDVHSSKEGSSGTDPQVQTDDINFPSTSLPDGEDQAKKDDITDINLAAAKVPTSKLVDKKEKPNQEEGRLLIDTAAPFESVKEAVSKFGGIVDWKAHKLQTAQKQKFVEQELENVRDEIPEYKKRSEIAEEEKLRVLKELESTKRLIEELKLNLERAQTEEHQAKQDAELVMLRVEEMEQGIADEVSIAAKSQLEVAKVRHTDALAELKSIKVELDKTYKEYAELVKERDLAIEKSKEAVSVLKEAERTVEELAIEMIAAKESLESAQALHIEAEEHRIGAAMAKEQDSLAWEMELKQAEEELATLESRIQAAKDLKSNLDSASVLLAELKRELAAYMESKLKQEVREEQALSDKVMTEEFETRTPNDLHVTVALAKKELKEVKLNIDKATAEVDCLKVTAAALQSELEKEKASLAAISQREGIASVTAASLEANLKSIQSEIELVRTKEKEVKEKMVDLPMQLQHAAQEADKSTSLAQLAREELRKAEEEAEQAKAAASTMESRLLAAQKEIEAAKASENLALAAIKALKESESVQNIMDGEVDSSAYVSVSVEEYFELGKRAHEAEEEATARVAAAFSQVEEAKQSELRIQAKLEEVAKEIAVQKKKLKYAEEMAEAAKQGKLGVEDELRKWRAENERRRKANDSNQTPAHPDWSQARSFEQSKDLETNAIATAAATPANYSASKKPYIHESYREREPLPATKIVKKKRSLIPRILMFLAGRRLRPSKSR</sequence>
<comment type="caution">
    <text evidence="1">The sequence shown here is derived from an EMBL/GenBank/DDBJ whole genome shotgun (WGS) entry which is preliminary data.</text>
</comment>
<protein>
    <submittedName>
        <fullName evidence="1">Uncharacterized protein</fullName>
    </submittedName>
</protein>
<accession>A0ACB9SFW2</accession>
<proteinExistence type="predicted"/>
<keyword evidence="2" id="KW-1185">Reference proteome</keyword>
<reference evidence="2" key="1">
    <citation type="journal article" date="2023" name="Front. Plant Sci.">
        <title>Chromosomal-level genome assembly of Melastoma candidum provides insights into trichome evolution.</title>
        <authorList>
            <person name="Zhong Y."/>
            <person name="Wu W."/>
            <person name="Sun C."/>
            <person name="Zou P."/>
            <person name="Liu Y."/>
            <person name="Dai S."/>
            <person name="Zhou R."/>
        </authorList>
    </citation>
    <scope>NUCLEOTIDE SEQUENCE [LARGE SCALE GENOMIC DNA]</scope>
</reference>
<evidence type="ECO:0000313" key="2">
    <source>
        <dbReference type="Proteomes" id="UP001057402"/>
    </source>
</evidence>
<evidence type="ECO:0000313" key="1">
    <source>
        <dbReference type="EMBL" id="KAI4389543.1"/>
    </source>
</evidence>
<name>A0ACB9SFW2_9MYRT</name>
<organism evidence="1 2">
    <name type="scientific">Melastoma candidum</name>
    <dbReference type="NCBI Taxonomy" id="119954"/>
    <lineage>
        <taxon>Eukaryota</taxon>
        <taxon>Viridiplantae</taxon>
        <taxon>Streptophyta</taxon>
        <taxon>Embryophyta</taxon>
        <taxon>Tracheophyta</taxon>
        <taxon>Spermatophyta</taxon>
        <taxon>Magnoliopsida</taxon>
        <taxon>eudicotyledons</taxon>
        <taxon>Gunneridae</taxon>
        <taxon>Pentapetalae</taxon>
        <taxon>rosids</taxon>
        <taxon>malvids</taxon>
        <taxon>Myrtales</taxon>
        <taxon>Melastomataceae</taxon>
        <taxon>Melastomatoideae</taxon>
        <taxon>Melastomateae</taxon>
        <taxon>Melastoma</taxon>
    </lineage>
</organism>